<dbReference type="PANTHER" id="PTHR23359">
    <property type="entry name" value="NUCLEOTIDE KINASE"/>
    <property type="match status" value="1"/>
</dbReference>
<sequence>MKPGRQARPPARQALIIFGPPGAGKGTQAELLSKRFFFFHVDTGRSIERILYAPGAENDPVLVRERKKFESGELCTPSWVLSIMRDRVMRLALADVSVVFSGYPREEFQAFGDGKEQGLLDLLAAEYGKERMTVIQLLVPSEESMKRNSTRLICSVCGLPVMGVGSSDPIQVACNFCGGKLMQRSLDNPEDIRARLEVYKKQTFPLIERMRAYGIAVHEVNGVGAPYEIHETLVKLLELA</sequence>
<evidence type="ECO:0000256" key="6">
    <source>
        <dbReference type="RuleBase" id="RU003330"/>
    </source>
</evidence>
<feature type="binding site" evidence="5">
    <location>
        <position position="224"/>
    </location>
    <ligand>
        <name>ATP</name>
        <dbReference type="ChEBI" id="CHEBI:30616"/>
    </ligand>
</feature>
<dbReference type="HAMAP" id="MF_00235">
    <property type="entry name" value="Adenylate_kinase_Adk"/>
    <property type="match status" value="1"/>
</dbReference>
<keyword evidence="2 5" id="KW-0545">Nucleotide biosynthesis</keyword>
<dbReference type="PRINTS" id="PR00094">
    <property type="entry name" value="ADENYLTKNASE"/>
</dbReference>
<dbReference type="EC" id="2.7.4.3" evidence="5 7"/>
<keyword evidence="4 5" id="KW-0418">Kinase</keyword>
<evidence type="ECO:0000256" key="4">
    <source>
        <dbReference type="ARBA" id="ARBA00022777"/>
    </source>
</evidence>
<dbReference type="GO" id="GO:0005737">
    <property type="term" value="C:cytoplasm"/>
    <property type="evidence" value="ECO:0007669"/>
    <property type="project" value="UniProtKB-SubCell"/>
</dbReference>
<dbReference type="AlphaFoldDB" id="A0A1F6BL99"/>
<dbReference type="STRING" id="1798468.A2110_00740"/>
<comment type="subcellular location">
    <subcellularLocation>
        <location evidence="5 7">Cytoplasm</location>
    </subcellularLocation>
</comment>
<dbReference type="GO" id="GO:0044209">
    <property type="term" value="P:AMP salvage"/>
    <property type="evidence" value="ECO:0007669"/>
    <property type="project" value="UniProtKB-UniRule"/>
</dbReference>
<evidence type="ECO:0000256" key="1">
    <source>
        <dbReference type="ARBA" id="ARBA00022679"/>
    </source>
</evidence>
<comment type="pathway">
    <text evidence="5">Purine metabolism; AMP biosynthesis via salvage pathway; AMP from ADP: step 1/1.</text>
</comment>
<comment type="catalytic activity">
    <reaction evidence="5 7">
        <text>AMP + ATP = 2 ADP</text>
        <dbReference type="Rhea" id="RHEA:12973"/>
        <dbReference type="ChEBI" id="CHEBI:30616"/>
        <dbReference type="ChEBI" id="CHEBI:456215"/>
        <dbReference type="ChEBI" id="CHEBI:456216"/>
        <dbReference type="EC" id="2.7.4.3"/>
    </reaction>
</comment>
<dbReference type="GO" id="GO:0005524">
    <property type="term" value="F:ATP binding"/>
    <property type="evidence" value="ECO:0007669"/>
    <property type="project" value="UniProtKB-UniRule"/>
</dbReference>
<evidence type="ECO:0000256" key="3">
    <source>
        <dbReference type="ARBA" id="ARBA00022741"/>
    </source>
</evidence>
<dbReference type="CDD" id="cd01428">
    <property type="entry name" value="ADK"/>
    <property type="match status" value="1"/>
</dbReference>
<evidence type="ECO:0000313" key="9">
    <source>
        <dbReference type="Proteomes" id="UP000176273"/>
    </source>
</evidence>
<dbReference type="InterPro" id="IPR027417">
    <property type="entry name" value="P-loop_NTPase"/>
</dbReference>
<dbReference type="Proteomes" id="UP000176273">
    <property type="component" value="Unassembled WGS sequence"/>
</dbReference>
<evidence type="ECO:0000256" key="2">
    <source>
        <dbReference type="ARBA" id="ARBA00022727"/>
    </source>
</evidence>
<dbReference type="Gene3D" id="3.40.50.300">
    <property type="entry name" value="P-loop containing nucleotide triphosphate hydrolases"/>
    <property type="match status" value="1"/>
</dbReference>
<comment type="caution">
    <text evidence="8">The sequence shown here is derived from an EMBL/GenBank/DDBJ whole genome shotgun (WGS) entry which is preliminary data.</text>
</comment>
<dbReference type="GO" id="GO:0004017">
    <property type="term" value="F:AMP kinase activity"/>
    <property type="evidence" value="ECO:0007669"/>
    <property type="project" value="UniProtKB-UniRule"/>
</dbReference>
<proteinExistence type="inferred from homology"/>
<feature type="binding site" evidence="5">
    <location>
        <begin position="22"/>
        <end position="27"/>
    </location>
    <ligand>
        <name>ATP</name>
        <dbReference type="ChEBI" id="CHEBI:30616"/>
    </ligand>
</feature>
<keyword evidence="3 5" id="KW-0547">Nucleotide-binding</keyword>
<feature type="binding site" evidence="5">
    <location>
        <begin position="102"/>
        <end position="105"/>
    </location>
    <ligand>
        <name>AMP</name>
        <dbReference type="ChEBI" id="CHEBI:456215"/>
    </ligand>
</feature>
<feature type="binding site" evidence="5">
    <location>
        <position position="151"/>
    </location>
    <ligand>
        <name>ATP</name>
        <dbReference type="ChEBI" id="CHEBI:30616"/>
    </ligand>
</feature>
<feature type="binding site" evidence="5">
    <location>
        <position position="195"/>
    </location>
    <ligand>
        <name>AMP</name>
        <dbReference type="ChEBI" id="CHEBI:456215"/>
    </ligand>
</feature>
<accession>A0A1F6BL99</accession>
<evidence type="ECO:0000313" key="8">
    <source>
        <dbReference type="EMBL" id="OGG37648.1"/>
    </source>
</evidence>
<comment type="similarity">
    <text evidence="5 6">Belongs to the adenylate kinase family.</text>
</comment>
<keyword evidence="1 5" id="KW-0808">Transferase</keyword>
<gene>
    <name evidence="5" type="primary">adk</name>
    <name evidence="8" type="ORF">A2110_00740</name>
</gene>
<dbReference type="EMBL" id="MFKH01000006">
    <property type="protein sequence ID" value="OGG37648.1"/>
    <property type="molecule type" value="Genomic_DNA"/>
</dbReference>
<comment type="subunit">
    <text evidence="5 7">Monomer.</text>
</comment>
<dbReference type="InterPro" id="IPR000850">
    <property type="entry name" value="Adenylat/UMP-CMP_kin"/>
</dbReference>
<reference evidence="8 9" key="1">
    <citation type="journal article" date="2016" name="Nat. Commun.">
        <title>Thousands of microbial genomes shed light on interconnected biogeochemical processes in an aquifer system.</title>
        <authorList>
            <person name="Anantharaman K."/>
            <person name="Brown C.T."/>
            <person name="Hug L.A."/>
            <person name="Sharon I."/>
            <person name="Castelle C.J."/>
            <person name="Probst A.J."/>
            <person name="Thomas B.C."/>
            <person name="Singh A."/>
            <person name="Wilkins M.J."/>
            <person name="Karaoz U."/>
            <person name="Brodie E.L."/>
            <person name="Williams K.H."/>
            <person name="Hubbard S.S."/>
            <person name="Banfield J.F."/>
        </authorList>
    </citation>
    <scope>NUCLEOTIDE SEQUENCE [LARGE SCALE GENOMIC DNA]</scope>
</reference>
<comment type="domain">
    <text evidence="5">Consists of three domains, a large central CORE domain and two small peripheral domains, NMPbind and LID, which undergo movements during catalysis. The LID domain closes over the site of phosphoryl transfer upon ATP binding. Assembling and dissambling the active center during each catalytic cycle provides an effective means to prevent ATP hydrolysis.</text>
</comment>
<keyword evidence="5 7" id="KW-0067">ATP-binding</keyword>
<feature type="binding site" evidence="5">
    <location>
        <position position="43"/>
    </location>
    <ligand>
        <name>AMP</name>
        <dbReference type="ChEBI" id="CHEBI:456215"/>
    </ligand>
</feature>
<feature type="binding site" evidence="5">
    <location>
        <position position="109"/>
    </location>
    <ligand>
        <name>AMP</name>
        <dbReference type="ChEBI" id="CHEBI:456215"/>
    </ligand>
</feature>
<comment type="function">
    <text evidence="5">Catalyzes the reversible transfer of the terminal phosphate group between ATP and AMP. Plays an important role in cellular energy homeostasis and in adenine nucleotide metabolism.</text>
</comment>
<comment type="caution">
    <text evidence="5">Lacks conserved residue(s) required for the propagation of feature annotation.</text>
</comment>
<feature type="region of interest" description="LID" evidence="5">
    <location>
        <begin position="150"/>
        <end position="187"/>
    </location>
</feature>
<dbReference type="Pfam" id="PF00406">
    <property type="entry name" value="ADK"/>
    <property type="match status" value="1"/>
</dbReference>
<dbReference type="SUPFAM" id="SSF52540">
    <property type="entry name" value="P-loop containing nucleoside triphosphate hydrolases"/>
    <property type="match status" value="1"/>
</dbReference>
<name>A0A1F6BL99_9BACT</name>
<organism evidence="8 9">
    <name type="scientific">Candidatus Jorgensenbacteria bacterium GWA1_54_12</name>
    <dbReference type="NCBI Taxonomy" id="1798468"/>
    <lineage>
        <taxon>Bacteria</taxon>
        <taxon>Candidatus Joergenseniibacteriota</taxon>
    </lineage>
</organism>
<evidence type="ECO:0000256" key="5">
    <source>
        <dbReference type="HAMAP-Rule" id="MF_00235"/>
    </source>
</evidence>
<evidence type="ECO:0000256" key="7">
    <source>
        <dbReference type="RuleBase" id="RU003331"/>
    </source>
</evidence>
<dbReference type="UniPathway" id="UPA00588">
    <property type="reaction ID" value="UER00649"/>
</dbReference>
<feature type="binding site" evidence="5">
    <location>
        <position position="184"/>
    </location>
    <ligand>
        <name>AMP</name>
        <dbReference type="ChEBI" id="CHEBI:456215"/>
    </ligand>
</feature>
<protein>
    <recommendedName>
        <fullName evidence="5 7">Adenylate kinase</fullName>
        <shortName evidence="5">AK</shortName>
        <ecNumber evidence="5 7">2.7.4.3</ecNumber>
    </recommendedName>
    <alternativeName>
        <fullName evidence="5">ATP-AMP transphosphorylase</fullName>
    </alternativeName>
    <alternativeName>
        <fullName evidence="5">ATP:AMP phosphotransferase</fullName>
    </alternativeName>
    <alternativeName>
        <fullName evidence="5">Adenylate monophosphate kinase</fullName>
    </alternativeName>
</protein>
<keyword evidence="5" id="KW-0963">Cytoplasm</keyword>